<protein>
    <submittedName>
        <fullName evidence="2">Uncharacterized protein</fullName>
    </submittedName>
</protein>
<dbReference type="RefSeq" id="WP_162413755.1">
    <property type="nucleotide sequence ID" value="NZ_JAHQXE010000003.1"/>
</dbReference>
<comment type="caution">
    <text evidence="2">The sequence shown here is derived from an EMBL/GenBank/DDBJ whole genome shotgun (WGS) entry which is preliminary data.</text>
</comment>
<name>A0AA41G0N9_9EURY</name>
<keyword evidence="1" id="KW-0472">Membrane</keyword>
<reference evidence="2" key="1">
    <citation type="submission" date="2021-06" db="EMBL/GenBank/DDBJ databases">
        <title>New haloarchaea isolates fom saline soil.</title>
        <authorList>
            <person name="Duran-Viseras A."/>
            <person name="Sanchez-Porro C.S."/>
            <person name="Ventosa A."/>
        </authorList>
    </citation>
    <scope>NUCLEOTIDE SEQUENCE</scope>
    <source>
        <strain evidence="2">JCM 18369</strain>
    </source>
</reference>
<feature type="transmembrane region" description="Helical" evidence="1">
    <location>
        <begin position="80"/>
        <end position="104"/>
    </location>
</feature>
<keyword evidence="3" id="KW-1185">Reference proteome</keyword>
<keyword evidence="1" id="KW-1133">Transmembrane helix</keyword>
<evidence type="ECO:0000313" key="2">
    <source>
        <dbReference type="EMBL" id="MBV0902055.1"/>
    </source>
</evidence>
<feature type="transmembrane region" description="Helical" evidence="1">
    <location>
        <begin position="125"/>
        <end position="151"/>
    </location>
</feature>
<feature type="transmembrane region" description="Helical" evidence="1">
    <location>
        <begin position="171"/>
        <end position="193"/>
    </location>
</feature>
<sequence>MSTDSQPDDAIAQAFLSGSTYDRVRYERHSYLRQSVPRTLALQSALLGALALLLPMYGLYPDSAAAFLPASDPAAASPKALLLGLFGGVLQLLGAALLVAAVLYRVRLAPLTERQAHAALNAEDFARYVGLGTGGLAIVLSLCLFAVGLGGGEAVASYIAAMGRNPFVDSGFGVSVADVSLFAFAASVTVFFASRYLLVHLALFHHGDE</sequence>
<proteinExistence type="predicted"/>
<keyword evidence="1" id="KW-0812">Transmembrane</keyword>
<accession>A0AA41G0N9</accession>
<feature type="transmembrane region" description="Helical" evidence="1">
    <location>
        <begin position="40"/>
        <end position="60"/>
    </location>
</feature>
<evidence type="ECO:0000256" key="1">
    <source>
        <dbReference type="SAM" id="Phobius"/>
    </source>
</evidence>
<dbReference type="Proteomes" id="UP001166304">
    <property type="component" value="Unassembled WGS sequence"/>
</dbReference>
<gene>
    <name evidence="2" type="ORF">KTS37_09675</name>
</gene>
<dbReference type="AlphaFoldDB" id="A0AA41G0N9"/>
<evidence type="ECO:0000313" key="3">
    <source>
        <dbReference type="Proteomes" id="UP001166304"/>
    </source>
</evidence>
<dbReference type="EMBL" id="JAHQXE010000003">
    <property type="protein sequence ID" value="MBV0902055.1"/>
    <property type="molecule type" value="Genomic_DNA"/>
</dbReference>
<organism evidence="2 3">
    <name type="scientific">Haloarcula salina</name>
    <dbReference type="NCBI Taxonomy" id="1429914"/>
    <lineage>
        <taxon>Archaea</taxon>
        <taxon>Methanobacteriati</taxon>
        <taxon>Methanobacteriota</taxon>
        <taxon>Stenosarchaea group</taxon>
        <taxon>Halobacteria</taxon>
        <taxon>Halobacteriales</taxon>
        <taxon>Haloarculaceae</taxon>
        <taxon>Haloarcula</taxon>
    </lineage>
</organism>